<dbReference type="Proteomes" id="UP000076420">
    <property type="component" value="Unassembled WGS sequence"/>
</dbReference>
<evidence type="ECO:0000256" key="2">
    <source>
        <dbReference type="ARBA" id="ARBA00011441"/>
    </source>
</evidence>
<keyword evidence="4" id="KW-0647">Proteasome</keyword>
<dbReference type="Pfam" id="PF22037">
    <property type="entry name" value="PSD13_N"/>
    <property type="match status" value="2"/>
</dbReference>
<dbReference type="InterPro" id="IPR000717">
    <property type="entry name" value="PCI_dom"/>
</dbReference>
<dbReference type="InterPro" id="IPR035298">
    <property type="entry name" value="PSMD13"/>
</dbReference>
<gene>
    <name evidence="9" type="primary">106061707</name>
</gene>
<dbReference type="PANTHER" id="PTHR10539">
    <property type="entry name" value="26S PROTEASOME NON-ATPASE REGULATORY SUBUNIT 13"/>
    <property type="match status" value="1"/>
</dbReference>
<dbReference type="GO" id="GO:0005634">
    <property type="term" value="C:nucleus"/>
    <property type="evidence" value="ECO:0007669"/>
    <property type="project" value="TreeGrafter"/>
</dbReference>
<accession>A0A2C9JNY7</accession>
<dbReference type="SMART" id="SM00088">
    <property type="entry name" value="PINT"/>
    <property type="match status" value="1"/>
</dbReference>
<evidence type="ECO:0000256" key="1">
    <source>
        <dbReference type="ARBA" id="ARBA00002362"/>
    </source>
</evidence>
<dbReference type="InterPro" id="IPR054179">
    <property type="entry name" value="PSD13_N"/>
</dbReference>
<dbReference type="EnsemblMetazoa" id="BGLB005529-RB">
    <property type="protein sequence ID" value="BGLB005529-PB"/>
    <property type="gene ID" value="BGLB005529"/>
</dbReference>
<evidence type="ECO:0000256" key="7">
    <source>
        <dbReference type="ARBA" id="ARBA00032323"/>
    </source>
</evidence>
<sequence length="333" mass="38231">MPNVAGYLAEQQRKSSGDVATEWGLLEELYNKKLWHQLTLRLLQFVKNPIFTKGDGIFRLYENFLSDFEHRINPLSLAEICVYVVRQIHDPKQAIEFLEKLKEKVKASEEAKVLCMTTMGIIYLKNKDFPPVKVILRHFTPVKDMPRAEQAERAFNIGLAAIIGEGVYNFGELLAHDILASLKGSDKEWLVDLLYAFNSGDIDKFTALREKWSTQPDLKANEVVMRNKINLLCLMEMTFQRPATDRQLTFDNIAQTAKIDKNLVELLVMKALSLGLVRGSIDEIEQKCHMTWVQPRVLDRKQIASMQVRLEQLGKDIGLMERLLEDTAHDILT</sequence>
<comment type="subunit">
    <text evidence="2">Component of the 19S proteasome regulatory particle complex. The 26S proteasome consists of a 20S core particle (CP) and two 19S regulatory subunits (RP). The regulatory particle is made of a lid composed of 9 subunits including PSMD13, a base containing 6 ATPases and few additional components.</text>
</comment>
<dbReference type="PROSITE" id="PS50250">
    <property type="entry name" value="PCI"/>
    <property type="match status" value="1"/>
</dbReference>
<evidence type="ECO:0000256" key="5">
    <source>
        <dbReference type="ARBA" id="ARBA00029749"/>
    </source>
</evidence>
<evidence type="ECO:0000256" key="4">
    <source>
        <dbReference type="ARBA" id="ARBA00022942"/>
    </source>
</evidence>
<dbReference type="GO" id="GO:0008541">
    <property type="term" value="C:proteasome regulatory particle, lid subcomplex"/>
    <property type="evidence" value="ECO:0007669"/>
    <property type="project" value="TreeGrafter"/>
</dbReference>
<dbReference type="GO" id="GO:0005829">
    <property type="term" value="C:cytosol"/>
    <property type="evidence" value="ECO:0007669"/>
    <property type="project" value="TreeGrafter"/>
</dbReference>
<proteinExistence type="predicted"/>
<dbReference type="KEGG" id="bgt:106061707"/>
<dbReference type="Pfam" id="PF01399">
    <property type="entry name" value="PCI"/>
    <property type="match status" value="1"/>
</dbReference>
<dbReference type="PANTHER" id="PTHR10539:SF0">
    <property type="entry name" value="26S PROTEASOME NON-ATPASE REGULATORY SUBUNIT 13"/>
    <property type="match status" value="1"/>
</dbReference>
<reference evidence="9" key="1">
    <citation type="submission" date="2020-05" db="UniProtKB">
        <authorList>
            <consortium name="EnsemblMetazoa"/>
        </authorList>
    </citation>
    <scope>IDENTIFICATION</scope>
    <source>
        <strain evidence="9">BB02</strain>
    </source>
</reference>
<evidence type="ECO:0000313" key="9">
    <source>
        <dbReference type="EnsemblMetazoa" id="BGLB005529-PB"/>
    </source>
</evidence>
<organism evidence="9 10">
    <name type="scientific">Biomphalaria glabrata</name>
    <name type="common">Bloodfluke planorb</name>
    <name type="synonym">Freshwater snail</name>
    <dbReference type="NCBI Taxonomy" id="6526"/>
    <lineage>
        <taxon>Eukaryota</taxon>
        <taxon>Metazoa</taxon>
        <taxon>Spiralia</taxon>
        <taxon>Lophotrochozoa</taxon>
        <taxon>Mollusca</taxon>
        <taxon>Gastropoda</taxon>
        <taxon>Heterobranchia</taxon>
        <taxon>Euthyneura</taxon>
        <taxon>Panpulmonata</taxon>
        <taxon>Hygrophila</taxon>
        <taxon>Lymnaeoidea</taxon>
        <taxon>Planorbidae</taxon>
        <taxon>Biomphalaria</taxon>
    </lineage>
</organism>
<name>A0A2C9JNY7_BIOGL</name>
<feature type="domain" description="PCI" evidence="8">
    <location>
        <begin position="113"/>
        <end position="295"/>
    </location>
</feature>
<evidence type="ECO:0000259" key="8">
    <source>
        <dbReference type="PROSITE" id="PS50250"/>
    </source>
</evidence>
<comment type="function">
    <text evidence="1">Component of the 26S proteasome, a multiprotein complex involved in the ATP-dependent degradation of ubiquitinated proteins. This complex plays a key role in the maintenance of protein homeostasis by removing misfolded or damaged proteins, which could impair cellular functions, and by removing proteins whose functions are no longer required. Therefore, the proteasome participates in numerous cellular processes, including cell cycle progression, apoptosis, or DNA damage repair.</text>
</comment>
<dbReference type="GO" id="GO:0005198">
    <property type="term" value="F:structural molecule activity"/>
    <property type="evidence" value="ECO:0007669"/>
    <property type="project" value="TreeGrafter"/>
</dbReference>
<dbReference type="VEuPathDB" id="VectorBase:BGLB005529"/>
<protein>
    <recommendedName>
        <fullName evidence="3">26S proteasome non-ATPase regulatory subunit 13</fullName>
    </recommendedName>
    <alternativeName>
        <fullName evidence="5">26S proteasome regulatory subunit RPN9</fullName>
    </alternativeName>
    <alternativeName>
        <fullName evidence="7">26S proteasome regulatory subunit S11</fullName>
    </alternativeName>
    <alternativeName>
        <fullName evidence="6">26S proteasome regulatory subunit p40.5</fullName>
    </alternativeName>
</protein>
<evidence type="ECO:0000313" key="10">
    <source>
        <dbReference type="Proteomes" id="UP000076420"/>
    </source>
</evidence>
<evidence type="ECO:0000256" key="3">
    <source>
        <dbReference type="ARBA" id="ARBA00015732"/>
    </source>
</evidence>
<dbReference type="AlphaFoldDB" id="A0A2C9JNY7"/>
<dbReference type="OrthoDB" id="1093at2759"/>
<evidence type="ECO:0000256" key="6">
    <source>
        <dbReference type="ARBA" id="ARBA00031303"/>
    </source>
</evidence>
<dbReference type="GO" id="GO:0006511">
    <property type="term" value="P:ubiquitin-dependent protein catabolic process"/>
    <property type="evidence" value="ECO:0007669"/>
    <property type="project" value="TreeGrafter"/>
</dbReference>
<dbReference type="STRING" id="6526.A0A2C9JNY7"/>
<dbReference type="VEuPathDB" id="VectorBase:BGLAX_047515"/>